<dbReference type="SUPFAM" id="SSF54427">
    <property type="entry name" value="NTF2-like"/>
    <property type="match status" value="1"/>
</dbReference>
<evidence type="ECO:0000259" key="1">
    <source>
        <dbReference type="Pfam" id="PF13474"/>
    </source>
</evidence>
<dbReference type="Pfam" id="PF13474">
    <property type="entry name" value="SnoaL_3"/>
    <property type="match status" value="1"/>
</dbReference>
<protein>
    <submittedName>
        <fullName evidence="2">Uncharacterized protein (TIGR02246 family)</fullName>
    </submittedName>
</protein>
<keyword evidence="3" id="KW-1185">Reference proteome</keyword>
<evidence type="ECO:0000313" key="3">
    <source>
        <dbReference type="Proteomes" id="UP001240447"/>
    </source>
</evidence>
<dbReference type="InterPro" id="IPR032710">
    <property type="entry name" value="NTF2-like_dom_sf"/>
</dbReference>
<accession>A0ABT9NKF5</accession>
<proteinExistence type="predicted"/>
<dbReference type="EMBL" id="JAUSQM010000001">
    <property type="protein sequence ID" value="MDP9820878.1"/>
    <property type="molecule type" value="Genomic_DNA"/>
</dbReference>
<gene>
    <name evidence="2" type="ORF">J2S59_000687</name>
</gene>
<sequence>MTSPPDPPPGPTDAAEERAIRAAHAAFYAAFETGDLDAMNELWVEDDSALCVHPGTTPVQGVSAVRRAWAVIMATTPYIQFILTDIDVRVRGEVAYVTCVENVLAGDHDDPDLRSGLAIATHVMLRTVEGWRLWVRHASPVVSETDHEN</sequence>
<dbReference type="Gene3D" id="3.10.450.50">
    <property type="match status" value="1"/>
</dbReference>
<dbReference type="InterPro" id="IPR037401">
    <property type="entry name" value="SnoaL-like"/>
</dbReference>
<dbReference type="Proteomes" id="UP001240447">
    <property type="component" value="Unassembled WGS sequence"/>
</dbReference>
<dbReference type="PANTHER" id="PTHR34957:SF1">
    <property type="entry name" value="NUCLEAR TRANSPORT FACTOR 2 (NTF2) FAMILY PROTEIN"/>
    <property type="match status" value="1"/>
</dbReference>
<comment type="caution">
    <text evidence="2">The sequence shown here is derived from an EMBL/GenBank/DDBJ whole genome shotgun (WGS) entry which is preliminary data.</text>
</comment>
<reference evidence="2 3" key="1">
    <citation type="submission" date="2023-07" db="EMBL/GenBank/DDBJ databases">
        <title>Sequencing the genomes of 1000 actinobacteria strains.</title>
        <authorList>
            <person name="Klenk H.-P."/>
        </authorList>
    </citation>
    <scope>NUCLEOTIDE SEQUENCE [LARGE SCALE GENOMIC DNA]</scope>
    <source>
        <strain evidence="2 3">GD13</strain>
    </source>
</reference>
<evidence type="ECO:0000313" key="2">
    <source>
        <dbReference type="EMBL" id="MDP9820878.1"/>
    </source>
</evidence>
<dbReference type="RefSeq" id="WP_220138444.1">
    <property type="nucleotide sequence ID" value="NZ_CCXJ01000302.1"/>
</dbReference>
<feature type="domain" description="SnoaL-like" evidence="1">
    <location>
        <begin position="20"/>
        <end position="142"/>
    </location>
</feature>
<organism evidence="2 3">
    <name type="scientific">Nocardioides massiliensis</name>
    <dbReference type="NCBI Taxonomy" id="1325935"/>
    <lineage>
        <taxon>Bacteria</taxon>
        <taxon>Bacillati</taxon>
        <taxon>Actinomycetota</taxon>
        <taxon>Actinomycetes</taxon>
        <taxon>Propionibacteriales</taxon>
        <taxon>Nocardioidaceae</taxon>
        <taxon>Nocardioides</taxon>
    </lineage>
</organism>
<dbReference type="PANTHER" id="PTHR34957">
    <property type="entry name" value="NUCLEAR TRANSPORT FACTOR 2 (NTF2) FAMILY PROTEIN"/>
    <property type="match status" value="1"/>
</dbReference>
<name>A0ABT9NKF5_9ACTN</name>